<dbReference type="Pfam" id="PF14054">
    <property type="entry name" value="DUF4249"/>
    <property type="match status" value="1"/>
</dbReference>
<keyword evidence="2" id="KW-1185">Reference proteome</keyword>
<dbReference type="Proteomes" id="UP000295221">
    <property type="component" value="Unassembled WGS sequence"/>
</dbReference>
<name>A0A4R2GKT8_9BACT</name>
<dbReference type="RefSeq" id="WP_132433899.1">
    <property type="nucleotide sequence ID" value="NZ_SLWK01000006.1"/>
</dbReference>
<dbReference type="OrthoDB" id="1117670at2"/>
<comment type="caution">
    <text evidence="1">The sequence shown here is derived from an EMBL/GenBank/DDBJ whole genome shotgun (WGS) entry which is preliminary data.</text>
</comment>
<accession>A0A4R2GKT8</accession>
<sequence>MQHSKIIIISLLISLLWGCTEVIDLELKTAPERLVVDAIITNEDELQIVFLSKSMAYFNENEPDPVTGAQVSIGYEDKMIELRESVEHSGYYFTEPYNLNPRPGITYTLHITTNSENGHHPEYYTASSTMPNNVSLDSIQMQLRENLDVWQVLAWFQDSPNQKNYYMFRLKKNDYLFTSRPKDWTVTNNTFFRGKYVNGLWVQSISADPARNIMNEGDKIILAMNSITEEFYNFIVALQRENTISSPLFGGPPANTPGNISNGAFGIFTTMMVDTMGLYYDPILHD</sequence>
<proteinExistence type="predicted"/>
<reference evidence="1 2" key="1">
    <citation type="submission" date="2019-03" db="EMBL/GenBank/DDBJ databases">
        <title>Genomic Encyclopedia of Type Strains, Phase IV (KMG-IV): sequencing the most valuable type-strain genomes for metagenomic binning, comparative biology and taxonomic classification.</title>
        <authorList>
            <person name="Goeker M."/>
        </authorList>
    </citation>
    <scope>NUCLEOTIDE SEQUENCE [LARGE SCALE GENOMIC DNA]</scope>
    <source>
        <strain evidence="1 2">DSM 24179</strain>
    </source>
</reference>
<dbReference type="InterPro" id="IPR025345">
    <property type="entry name" value="DUF4249"/>
</dbReference>
<gene>
    <name evidence="1" type="ORF">EV194_106151</name>
</gene>
<dbReference type="EMBL" id="SLWK01000006">
    <property type="protein sequence ID" value="TCO08009.1"/>
    <property type="molecule type" value="Genomic_DNA"/>
</dbReference>
<dbReference type="AlphaFoldDB" id="A0A4R2GKT8"/>
<evidence type="ECO:0000313" key="2">
    <source>
        <dbReference type="Proteomes" id="UP000295221"/>
    </source>
</evidence>
<evidence type="ECO:0000313" key="1">
    <source>
        <dbReference type="EMBL" id="TCO08009.1"/>
    </source>
</evidence>
<protein>
    <submittedName>
        <fullName evidence="1">Uncharacterized protein DUF4249</fullName>
    </submittedName>
</protein>
<organism evidence="1 2">
    <name type="scientific">Natronoflexus pectinivorans</name>
    <dbReference type="NCBI Taxonomy" id="682526"/>
    <lineage>
        <taxon>Bacteria</taxon>
        <taxon>Pseudomonadati</taxon>
        <taxon>Bacteroidota</taxon>
        <taxon>Bacteroidia</taxon>
        <taxon>Marinilabiliales</taxon>
        <taxon>Marinilabiliaceae</taxon>
        <taxon>Natronoflexus</taxon>
    </lineage>
</organism>